<dbReference type="GO" id="GO:0006886">
    <property type="term" value="P:intracellular protein transport"/>
    <property type="evidence" value="ECO:0007669"/>
    <property type="project" value="InterPro"/>
</dbReference>
<feature type="compositionally biased region" description="Polar residues" evidence="13">
    <location>
        <begin position="209"/>
        <end position="230"/>
    </location>
</feature>
<evidence type="ECO:0000256" key="12">
    <source>
        <dbReference type="ARBA" id="ARBA00023329"/>
    </source>
</evidence>
<organism evidence="19 20">
    <name type="scientific">Anopheles coluzzii</name>
    <name type="common">African malaria mosquito</name>
    <dbReference type="NCBI Taxonomy" id="1518534"/>
    <lineage>
        <taxon>Eukaryota</taxon>
        <taxon>Metazoa</taxon>
        <taxon>Ecdysozoa</taxon>
        <taxon>Arthropoda</taxon>
        <taxon>Hexapoda</taxon>
        <taxon>Insecta</taxon>
        <taxon>Pterygota</taxon>
        <taxon>Neoptera</taxon>
        <taxon>Endopterygota</taxon>
        <taxon>Diptera</taxon>
        <taxon>Nematocera</taxon>
        <taxon>Culicoidea</taxon>
        <taxon>Culicidae</taxon>
        <taxon>Anophelinae</taxon>
        <taxon>Anopheles</taxon>
    </lineage>
</organism>
<dbReference type="InterPro" id="IPR029006">
    <property type="entry name" value="ADF-H/Gelsolin-like_dom_sf"/>
</dbReference>
<evidence type="ECO:0000259" key="17">
    <source>
        <dbReference type="Pfam" id="PF04815"/>
    </source>
</evidence>
<dbReference type="GO" id="GO:0030127">
    <property type="term" value="C:COPII vesicle coat"/>
    <property type="evidence" value="ECO:0007669"/>
    <property type="project" value="InterPro"/>
</dbReference>
<keyword evidence="8" id="KW-0931">ER-Golgi transport</keyword>
<keyword evidence="11" id="KW-0472">Membrane</keyword>
<evidence type="ECO:0000256" key="5">
    <source>
        <dbReference type="ARBA" id="ARBA00022448"/>
    </source>
</evidence>
<feature type="region of interest" description="Disordered" evidence="13">
    <location>
        <begin position="1"/>
        <end position="88"/>
    </location>
</feature>
<dbReference type="PANTHER" id="PTHR13803:SF39">
    <property type="entry name" value="SECRETORY 24AB, ISOFORM A"/>
    <property type="match status" value="1"/>
</dbReference>
<dbReference type="Gene3D" id="3.40.50.410">
    <property type="entry name" value="von Willebrand factor, type A domain"/>
    <property type="match status" value="1"/>
</dbReference>
<dbReference type="GO" id="GO:0000149">
    <property type="term" value="F:SNARE binding"/>
    <property type="evidence" value="ECO:0007669"/>
    <property type="project" value="TreeGrafter"/>
</dbReference>
<dbReference type="InterPro" id="IPR036174">
    <property type="entry name" value="Znf_Sec23_Sec24_sf"/>
</dbReference>
<feature type="domain" description="Zinc finger Sec23/Sec24-type" evidence="15">
    <location>
        <begin position="657"/>
        <end position="693"/>
    </location>
</feature>
<feature type="compositionally biased region" description="Low complexity" evidence="13">
    <location>
        <begin position="363"/>
        <end position="389"/>
    </location>
</feature>
<dbReference type="Pfam" id="PF08033">
    <property type="entry name" value="Sec23_BS"/>
    <property type="match status" value="1"/>
</dbReference>
<feature type="domain" description="Gelsolin-like" evidence="14">
    <location>
        <begin position="1197"/>
        <end position="1249"/>
    </location>
</feature>
<evidence type="ECO:0000256" key="2">
    <source>
        <dbReference type="ARBA" id="ARBA00004394"/>
    </source>
</evidence>
<evidence type="ECO:0000259" key="14">
    <source>
        <dbReference type="Pfam" id="PF00626"/>
    </source>
</evidence>
<dbReference type="FunFam" id="2.30.30.380:FF:000004">
    <property type="entry name" value="SEC24 homolog B, COPII coat complex component"/>
    <property type="match status" value="1"/>
</dbReference>
<dbReference type="InterPro" id="IPR036175">
    <property type="entry name" value="Sec23/24_helical_dom_sf"/>
</dbReference>
<feature type="compositionally biased region" description="Polar residues" evidence="13">
    <location>
        <begin position="432"/>
        <end position="444"/>
    </location>
</feature>
<evidence type="ECO:0000256" key="1">
    <source>
        <dbReference type="ARBA" id="ARBA00004299"/>
    </source>
</evidence>
<dbReference type="Gene3D" id="1.20.120.730">
    <property type="entry name" value="Sec23/Sec24 helical domain"/>
    <property type="match status" value="1"/>
</dbReference>
<dbReference type="VEuPathDB" id="VectorBase:ACON2_040905"/>
<evidence type="ECO:0000256" key="6">
    <source>
        <dbReference type="ARBA" id="ARBA00022490"/>
    </source>
</evidence>
<evidence type="ECO:0000256" key="13">
    <source>
        <dbReference type="SAM" id="MobiDB-lite"/>
    </source>
</evidence>
<dbReference type="GO" id="GO:0070971">
    <property type="term" value="C:endoplasmic reticulum exit site"/>
    <property type="evidence" value="ECO:0007669"/>
    <property type="project" value="TreeGrafter"/>
</dbReference>
<feature type="domain" description="Sec23/Sec24 trunk" evidence="16">
    <location>
        <begin position="730"/>
        <end position="966"/>
    </location>
</feature>
<dbReference type="GO" id="GO:0000139">
    <property type="term" value="C:Golgi membrane"/>
    <property type="evidence" value="ECO:0007669"/>
    <property type="project" value="UniProtKB-SubCell"/>
</dbReference>
<dbReference type="InterPro" id="IPR007123">
    <property type="entry name" value="Gelsolin-like_dom"/>
</dbReference>
<dbReference type="Gene3D" id="3.40.20.10">
    <property type="entry name" value="Severin"/>
    <property type="match status" value="1"/>
</dbReference>
<dbReference type="InterPro" id="IPR036465">
    <property type="entry name" value="vWFA_dom_sf"/>
</dbReference>
<accession>A0A6E8VLL8</accession>
<feature type="compositionally biased region" description="Low complexity" evidence="13">
    <location>
        <begin position="487"/>
        <end position="542"/>
    </location>
</feature>
<dbReference type="Gene3D" id="2.30.30.380">
    <property type="entry name" value="Zn-finger domain of Sec23/24"/>
    <property type="match status" value="1"/>
</dbReference>
<dbReference type="PANTHER" id="PTHR13803">
    <property type="entry name" value="SEC24-RELATED PROTEIN"/>
    <property type="match status" value="1"/>
</dbReference>
<dbReference type="GO" id="GO:0090110">
    <property type="term" value="P:COPII-coated vesicle cargo loading"/>
    <property type="evidence" value="ECO:0007669"/>
    <property type="project" value="TreeGrafter"/>
</dbReference>
<feature type="compositionally biased region" description="Low complexity" evidence="13">
    <location>
        <begin position="295"/>
        <end position="319"/>
    </location>
</feature>
<dbReference type="VEuPathDB" id="VectorBase:ACMO_010283"/>
<keyword evidence="5" id="KW-0813">Transport</keyword>
<dbReference type="Pfam" id="PF04815">
    <property type="entry name" value="Sec23_helical"/>
    <property type="match status" value="1"/>
</dbReference>
<dbReference type="VEuPathDB" id="VectorBase:ACON005263"/>
<dbReference type="InterPro" id="IPR006896">
    <property type="entry name" value="Sec23/24_trunk_dom"/>
</dbReference>
<feature type="compositionally biased region" description="Low complexity" evidence="13">
    <location>
        <begin position="22"/>
        <end position="52"/>
    </location>
</feature>
<dbReference type="InterPro" id="IPR006900">
    <property type="entry name" value="Sec23/24_helical_dom"/>
</dbReference>
<keyword evidence="12" id="KW-0968">Cytoplasmic vesicle</keyword>
<evidence type="ECO:0000313" key="19">
    <source>
        <dbReference type="EnsemblMetazoa" id="ACON005263-PA"/>
    </source>
</evidence>
<dbReference type="InterPro" id="IPR050550">
    <property type="entry name" value="SEC23_SEC24_subfamily"/>
</dbReference>
<name>A0A6E8VLL8_ANOCL</name>
<keyword evidence="9" id="KW-0653">Protein transport</keyword>
<dbReference type="SUPFAM" id="SSF81811">
    <property type="entry name" value="Helical domain of Sec23/24"/>
    <property type="match status" value="1"/>
</dbReference>
<dbReference type="InterPro" id="IPR006895">
    <property type="entry name" value="Znf_Sec23_Sec24"/>
</dbReference>
<feature type="compositionally biased region" description="Low complexity" evidence="13">
    <location>
        <begin position="131"/>
        <end position="144"/>
    </location>
</feature>
<dbReference type="SUPFAM" id="SSF53300">
    <property type="entry name" value="vWA-like"/>
    <property type="match status" value="1"/>
</dbReference>
<evidence type="ECO:0000256" key="10">
    <source>
        <dbReference type="ARBA" id="ARBA00023034"/>
    </source>
</evidence>
<feature type="region of interest" description="Disordered" evidence="13">
    <location>
        <begin position="130"/>
        <end position="154"/>
    </location>
</feature>
<feature type="compositionally biased region" description="Low complexity" evidence="13">
    <location>
        <begin position="258"/>
        <end position="272"/>
    </location>
</feature>
<evidence type="ECO:0000256" key="11">
    <source>
        <dbReference type="ARBA" id="ARBA00023136"/>
    </source>
</evidence>
<evidence type="ECO:0000313" key="20">
    <source>
        <dbReference type="Proteomes" id="UP001105220"/>
    </source>
</evidence>
<comment type="subcellular location">
    <subcellularLocation>
        <location evidence="1">Cytoplasmic vesicle</location>
        <location evidence="1">COPII-coated vesicle membrane</location>
        <topology evidence="1">Peripheral membrane protein</topology>
        <orientation evidence="1">Cytoplasmic side</orientation>
    </subcellularLocation>
    <subcellularLocation>
        <location evidence="3">Endoplasmic reticulum membrane</location>
        <topology evidence="3">Peripheral membrane protein</topology>
        <orientation evidence="3">Cytoplasmic side</orientation>
    </subcellularLocation>
    <subcellularLocation>
        <location evidence="2">Golgi apparatus membrane</location>
    </subcellularLocation>
</comment>
<comment type="similarity">
    <text evidence="4">Belongs to the SEC23/SEC24 family. SEC24 subfamily.</text>
</comment>
<dbReference type="GO" id="GO:0008270">
    <property type="term" value="F:zinc ion binding"/>
    <property type="evidence" value="ECO:0007669"/>
    <property type="project" value="InterPro"/>
</dbReference>
<dbReference type="SUPFAM" id="SSF82919">
    <property type="entry name" value="Zn-finger domain of Sec23/24"/>
    <property type="match status" value="1"/>
</dbReference>
<feature type="domain" description="Sec23/Sec24 beta-sandwich" evidence="18">
    <location>
        <begin position="972"/>
        <end position="1056"/>
    </location>
</feature>
<evidence type="ECO:0008006" key="21">
    <source>
        <dbReference type="Google" id="ProtNLM"/>
    </source>
</evidence>
<keyword evidence="20" id="KW-1185">Reference proteome</keyword>
<evidence type="ECO:0000259" key="15">
    <source>
        <dbReference type="Pfam" id="PF04810"/>
    </source>
</evidence>
<evidence type="ECO:0000256" key="7">
    <source>
        <dbReference type="ARBA" id="ARBA00022824"/>
    </source>
</evidence>
<dbReference type="InterPro" id="IPR041742">
    <property type="entry name" value="Sec24-like_trunk_dom"/>
</dbReference>
<dbReference type="Pfam" id="PF00626">
    <property type="entry name" value="Gelsolin"/>
    <property type="match status" value="1"/>
</dbReference>
<evidence type="ECO:0000259" key="16">
    <source>
        <dbReference type="Pfam" id="PF04811"/>
    </source>
</evidence>
<proteinExistence type="inferred from homology"/>
<dbReference type="InterPro" id="IPR012990">
    <property type="entry name" value="Beta-sandwich_Sec23_24"/>
</dbReference>
<dbReference type="Proteomes" id="UP001105220">
    <property type="component" value="Unplaced"/>
</dbReference>
<keyword evidence="6" id="KW-0963">Cytoplasm</keyword>
<feature type="compositionally biased region" description="Low complexity" evidence="13">
    <location>
        <begin position="178"/>
        <end position="196"/>
    </location>
</feature>
<evidence type="ECO:0000256" key="4">
    <source>
        <dbReference type="ARBA" id="ARBA00008334"/>
    </source>
</evidence>
<protein>
    <recommendedName>
        <fullName evidence="21">Protein transport protein Sec24B</fullName>
    </recommendedName>
</protein>
<keyword evidence="10" id="KW-0333">Golgi apparatus</keyword>
<dbReference type="SUPFAM" id="SSF82754">
    <property type="entry name" value="C-terminal, gelsolin-like domain of Sec23/24"/>
    <property type="match status" value="1"/>
</dbReference>
<dbReference type="CDD" id="cd01479">
    <property type="entry name" value="Sec24-like"/>
    <property type="match status" value="1"/>
</dbReference>
<feature type="region of interest" description="Disordered" evidence="13">
    <location>
        <begin position="350"/>
        <end position="557"/>
    </location>
</feature>
<sequence length="1322" mass="144212">MMSYPPQYYGIPNGFPHTSNGQSPQYQYPQQQQQQQQQPQQLQQPQSQDQQLYKGQSGDASNVSKGPTLPNGPPPAIANSQLPPTTAKPFTAAGAAVAGGPPAAAAAFPIPSQGSAVPTQLRTNIVQNWATTNGNSTTSSRTSSPAFGSNGMPPVAVAAPRTAPALASEPARLYPTTNGNNNHNNNNLPSMASSQLQPPPPAAPQTLPSGQATASGYNLSPNNNWSSAKMAQQPGAANLINTPPKSASGMSTPLNASTPTLTGPTILGGQQQSVQKLTASVQDLSLQRPPTMGVAAQAAGAGAATTQAPNQQSQQAPPTVNGGGPSVASTATTNGTMGAAAMFASHPAGAAGRGYGQAPPPSSAQYQQMQQQSQPPLKHTQQPQQQTAPSSMLQSPMPNGPGSTTNPSLQAAAAGMGKFNAPPPTGAALGSTMPTALSAGQTPLNKRPMYPPASAMAGAAPPPASGGQVPSQNPYTAMMQQPGAPVQTQPQHQFPSQQQQQFQQPPQQQHQQNQQQFQYMQQQQQQMQPQQQMHQQQQQRQQYDQSKYQAGYDDGGYGRDYSRNVVRTGFNSLWGTNAVDLLQNRHVLPTDRVTPPSIHLVNPLQSSANCNPDIFRCTLNKIPESSSLLQKSRLPLGLLIHPFRDLNNLPVISCNTIVRCKSCRTYINPFVFFSDSKKWQCNLCYRTNDLPEEFQYDPVTKTYGDPTRRPEIKSSTIEFIAPSEYMLRPPQPAIYLFLLDVSSLAQQSGYLYTVCNTLMEHLDSLPGDARTQVGFIAYNSAIHFYNISEEYNQPHEVTVLDVEDVFLPYPDNLLVNLKSCKELVKDLLKQLPKRFEHTHDTHSALGAALQVAYKLMSASGGRVTVFQTCLPNYGPGALQSRENPNNRSSKEVAHLGPATDFYKRLALECSGQQIAVDVFLLNSQYCDLATISGISKFSGGCMHHIPLYSESKPQLVKTLRKSLERYLTRKIGFEAVMRVRCTRGLTIHTFHGNFFVRSTDLLSLPNVNPDAGFGMQITYEESLTKIKTVCFQAALLYTSSKAERRIRVHTLCIPVTESLSEVMYSADPQCIVGLLSKMAVDRSVTSSLSDARDAFINATVDIISAFRLVQNLAQTSSKLMVPENLRLLPLYILAMLKHPAFRTGTSTRLDDRVFAMSEMKSLPLDQLMRYIYPDFYLLDCLFVSGTGGYVDDGHKLEPPRLHLSAEKLDSRSMFLLDCGPYMYIYIGSNVASSIVHDILGYNSVAEIPDFCIDLPSRETKASEALLNFLDIVNEEKPYTSYVQVIRDTSQFRSAMIEKFVDDRNPNSLSYYEFLQHLSTQVK</sequence>
<dbReference type="Pfam" id="PF04810">
    <property type="entry name" value="zf-Sec23_Sec24"/>
    <property type="match status" value="1"/>
</dbReference>
<evidence type="ECO:0000259" key="18">
    <source>
        <dbReference type="Pfam" id="PF08033"/>
    </source>
</evidence>
<reference evidence="19" key="2">
    <citation type="submission" date="2020-05" db="UniProtKB">
        <authorList>
            <consortium name="EnsemblMetazoa"/>
        </authorList>
    </citation>
    <scope>IDENTIFICATION</scope>
    <source>
        <strain evidence="19">Ngousso</strain>
    </source>
</reference>
<dbReference type="GO" id="GO:0005789">
    <property type="term" value="C:endoplasmic reticulum membrane"/>
    <property type="evidence" value="ECO:0007669"/>
    <property type="project" value="UniProtKB-SubCell"/>
</dbReference>
<feature type="compositionally biased region" description="Polar residues" evidence="13">
    <location>
        <begin position="468"/>
        <end position="479"/>
    </location>
</feature>
<dbReference type="SUPFAM" id="SSF81995">
    <property type="entry name" value="beta-sandwich domain of Sec23/24"/>
    <property type="match status" value="1"/>
</dbReference>
<dbReference type="InterPro" id="IPR036180">
    <property type="entry name" value="Gelsolin-like_dom_sf"/>
</dbReference>
<evidence type="ECO:0000256" key="3">
    <source>
        <dbReference type="ARBA" id="ARBA00004397"/>
    </source>
</evidence>
<evidence type="ECO:0000256" key="8">
    <source>
        <dbReference type="ARBA" id="ARBA00022892"/>
    </source>
</evidence>
<dbReference type="Gene3D" id="2.60.40.1670">
    <property type="entry name" value="beta-sandwich domain of Sec23/24"/>
    <property type="match status" value="1"/>
</dbReference>
<feature type="compositionally biased region" description="Polar residues" evidence="13">
    <location>
        <begin position="239"/>
        <end position="257"/>
    </location>
</feature>
<evidence type="ECO:0000256" key="9">
    <source>
        <dbReference type="ARBA" id="ARBA00022927"/>
    </source>
</evidence>
<feature type="compositionally biased region" description="Polar residues" evidence="13">
    <location>
        <begin position="390"/>
        <end position="409"/>
    </location>
</feature>
<feature type="region of interest" description="Disordered" evidence="13">
    <location>
        <begin position="295"/>
        <end position="333"/>
    </location>
</feature>
<feature type="domain" description="Sec23/Sec24 helical" evidence="17">
    <location>
        <begin position="1067"/>
        <end position="1169"/>
    </location>
</feature>
<dbReference type="EnsemblMetazoa" id="ACON005263-RA">
    <property type="protein sequence ID" value="ACON005263-PA"/>
    <property type="gene ID" value="ACON005263"/>
</dbReference>
<dbReference type="Pfam" id="PF04811">
    <property type="entry name" value="Sec23_trunk"/>
    <property type="match status" value="1"/>
</dbReference>
<feature type="region of interest" description="Disordered" evidence="13">
    <location>
        <begin position="171"/>
        <end position="273"/>
    </location>
</feature>
<reference key="1">
    <citation type="journal article" date="2019" name="Genes (Basel)">
        <title>A High-Quality De novo Genome Assembly from a Single Mosquito Using PacBio Sequencing.</title>
        <authorList>
            <person name="Kingan S.B."/>
            <person name="Heaton H."/>
            <person name="Cudini J."/>
            <person name="Lambert C.C."/>
            <person name="Baybayan P."/>
            <person name="Galvin B.D."/>
            <person name="Durbin R."/>
            <person name="Korlach J."/>
            <person name="Lawniczak M.K.N."/>
        </authorList>
    </citation>
    <scope>NUCLEOTIDE SEQUENCE [LARGE SCALE GENOMIC DNA]</scope>
    <source>
        <strain>Mali-NIH</strain>
    </source>
</reference>
<keyword evidence="7" id="KW-0256">Endoplasmic reticulum</keyword>